<feature type="binding site" evidence="4">
    <location>
        <position position="212"/>
    </location>
    <ligand>
        <name>Mg(2+)</name>
        <dbReference type="ChEBI" id="CHEBI:18420"/>
    </ligand>
</feature>
<feature type="active site" description="Nucleophile" evidence="2">
    <location>
        <position position="13"/>
    </location>
</feature>
<dbReference type="Pfam" id="PF13344">
    <property type="entry name" value="Hydrolase_6"/>
    <property type="match status" value="1"/>
</dbReference>
<keyword evidence="5" id="KW-0378">Hydrolase</keyword>
<protein>
    <submittedName>
        <fullName evidence="5">HAD-IIA family hydrolase</fullName>
    </submittedName>
</protein>
<organism evidence="5">
    <name type="scientific">Ignavibacterium album</name>
    <dbReference type="NCBI Taxonomy" id="591197"/>
    <lineage>
        <taxon>Bacteria</taxon>
        <taxon>Pseudomonadati</taxon>
        <taxon>Ignavibacteriota</taxon>
        <taxon>Ignavibacteria</taxon>
        <taxon>Ignavibacteriales</taxon>
        <taxon>Ignavibacteriaceae</taxon>
        <taxon>Ignavibacterium</taxon>
    </lineage>
</organism>
<comment type="cofactor">
    <cofactor evidence="4">
        <name>Mg(2+)</name>
        <dbReference type="ChEBI" id="CHEBI:18420"/>
    </cofactor>
    <text evidence="4">Divalent metal ions. Mg(2+) is the most effective.</text>
</comment>
<evidence type="ECO:0000256" key="4">
    <source>
        <dbReference type="PIRSR" id="PIRSR000915-3"/>
    </source>
</evidence>
<sequence length="266" mass="30004">MNLYQQYKYFIFDLDGTVYRGNKIIPGAAETINRLKSLGKKIVFASNKTTGNSKDYSEFLQRNNINVSEDEIITSTSVIKNYLSKNFPQKKFFAIAEQKFISEISEAGLTYSSNKDEIEIVIITLDRTFNFNKLEIAAEAIEKGARFFAANIDDTCPVENGEVLDAGSVISALERRTRKKLEIHFGKPSEFMLEEIKSRIQFEKSKTLIIGDRLETDIAMGYYFGIDSVLVSTGVRNISNSNGSVNPTYKLSSVSELLTYQVKVNK</sequence>
<dbReference type="InterPro" id="IPR023214">
    <property type="entry name" value="HAD_sf"/>
</dbReference>
<dbReference type="InterPro" id="IPR036412">
    <property type="entry name" value="HAD-like_sf"/>
</dbReference>
<accession>A0A7V3E7R9</accession>
<evidence type="ECO:0000313" key="5">
    <source>
        <dbReference type="EMBL" id="HFI92176.1"/>
    </source>
</evidence>
<dbReference type="EMBL" id="DSUJ01000010">
    <property type="protein sequence ID" value="HFI92176.1"/>
    <property type="molecule type" value="Genomic_DNA"/>
</dbReference>
<dbReference type="InterPro" id="IPR006357">
    <property type="entry name" value="HAD-SF_hydro_IIA"/>
</dbReference>
<reference evidence="5" key="1">
    <citation type="journal article" date="2020" name="mSystems">
        <title>Genome- and Community-Level Interaction Insights into Carbon Utilization and Element Cycling Functions of Hydrothermarchaeota in Hydrothermal Sediment.</title>
        <authorList>
            <person name="Zhou Z."/>
            <person name="Liu Y."/>
            <person name="Xu W."/>
            <person name="Pan J."/>
            <person name="Luo Z.H."/>
            <person name="Li M."/>
        </authorList>
    </citation>
    <scope>NUCLEOTIDE SEQUENCE [LARGE SCALE GENOMIC DNA]</scope>
    <source>
        <strain evidence="5">SpSt-479</strain>
    </source>
</reference>
<keyword evidence="4" id="KW-0460">Magnesium</keyword>
<evidence type="ECO:0000256" key="2">
    <source>
        <dbReference type="PIRSR" id="PIRSR000915-1"/>
    </source>
</evidence>
<dbReference type="SUPFAM" id="SSF56784">
    <property type="entry name" value="HAD-like"/>
    <property type="match status" value="1"/>
</dbReference>
<gene>
    <name evidence="5" type="ORF">ENS31_11725</name>
</gene>
<dbReference type="PIRSF" id="PIRSF000915">
    <property type="entry name" value="PGP-type_phosphatase"/>
    <property type="match status" value="1"/>
</dbReference>
<feature type="binding site" evidence="4">
    <location>
        <position position="13"/>
    </location>
    <ligand>
        <name>Mg(2+)</name>
        <dbReference type="ChEBI" id="CHEBI:18420"/>
    </ligand>
</feature>
<dbReference type="Pfam" id="PF13242">
    <property type="entry name" value="Hydrolase_like"/>
    <property type="match status" value="1"/>
</dbReference>
<comment type="caution">
    <text evidence="5">The sequence shown here is derived from an EMBL/GenBank/DDBJ whole genome shotgun (WGS) entry which is preliminary data.</text>
</comment>
<dbReference type="GO" id="GO:0016791">
    <property type="term" value="F:phosphatase activity"/>
    <property type="evidence" value="ECO:0007669"/>
    <property type="project" value="TreeGrafter"/>
</dbReference>
<keyword evidence="4" id="KW-0479">Metal-binding</keyword>
<dbReference type="GO" id="GO:0046872">
    <property type="term" value="F:metal ion binding"/>
    <property type="evidence" value="ECO:0007669"/>
    <property type="project" value="UniProtKB-KW"/>
</dbReference>
<dbReference type="PANTHER" id="PTHR19288">
    <property type="entry name" value="4-NITROPHENYLPHOSPHATASE-RELATED"/>
    <property type="match status" value="1"/>
</dbReference>
<dbReference type="AlphaFoldDB" id="A0A7V3E7R9"/>
<comment type="similarity">
    <text evidence="1">Belongs to the HAD-like hydrolase superfamily.</text>
</comment>
<dbReference type="PANTHER" id="PTHR19288:SF46">
    <property type="entry name" value="HALOACID DEHALOGENASE-LIKE HYDROLASE DOMAIN-CONTAINING PROTEIN 2"/>
    <property type="match status" value="1"/>
</dbReference>
<dbReference type="GO" id="GO:0005737">
    <property type="term" value="C:cytoplasm"/>
    <property type="evidence" value="ECO:0007669"/>
    <property type="project" value="TreeGrafter"/>
</dbReference>
<proteinExistence type="inferred from homology"/>
<dbReference type="NCBIfam" id="TIGR01460">
    <property type="entry name" value="HAD-SF-IIA"/>
    <property type="match status" value="1"/>
</dbReference>
<feature type="active site" description="Proton donor" evidence="2">
    <location>
        <position position="15"/>
    </location>
</feature>
<evidence type="ECO:0000256" key="1">
    <source>
        <dbReference type="PIRNR" id="PIRNR000915"/>
    </source>
</evidence>
<name>A0A7V3E7R9_9BACT</name>
<feature type="binding site" evidence="3">
    <location>
        <position position="187"/>
    </location>
    <ligand>
        <name>substrate</name>
    </ligand>
</feature>
<dbReference type="Gene3D" id="3.40.50.1000">
    <property type="entry name" value="HAD superfamily/HAD-like"/>
    <property type="match status" value="2"/>
</dbReference>
<feature type="binding site" evidence="4">
    <location>
        <position position="15"/>
    </location>
    <ligand>
        <name>Mg(2+)</name>
        <dbReference type="ChEBI" id="CHEBI:18420"/>
    </ligand>
</feature>
<evidence type="ECO:0000256" key="3">
    <source>
        <dbReference type="PIRSR" id="PIRSR000915-2"/>
    </source>
</evidence>